<evidence type="ECO:0000313" key="2">
    <source>
        <dbReference type="EMBL" id="KAK4143985.1"/>
    </source>
</evidence>
<accession>A0AAN6V4M0</accession>
<dbReference type="Gene3D" id="2.110.10.10">
    <property type="entry name" value="Hemopexin-like domain"/>
    <property type="match status" value="1"/>
</dbReference>
<organism evidence="2 3">
    <name type="scientific">Dichotomopilus funicola</name>
    <dbReference type="NCBI Taxonomy" id="1934379"/>
    <lineage>
        <taxon>Eukaryota</taxon>
        <taxon>Fungi</taxon>
        <taxon>Dikarya</taxon>
        <taxon>Ascomycota</taxon>
        <taxon>Pezizomycotina</taxon>
        <taxon>Sordariomycetes</taxon>
        <taxon>Sordariomycetidae</taxon>
        <taxon>Sordariales</taxon>
        <taxon>Chaetomiaceae</taxon>
        <taxon>Dichotomopilus</taxon>
    </lineage>
</organism>
<name>A0AAN6V4M0_9PEZI</name>
<dbReference type="PROSITE" id="PS51642">
    <property type="entry name" value="HEMOPEXIN_2"/>
    <property type="match status" value="3"/>
</dbReference>
<evidence type="ECO:0000313" key="3">
    <source>
        <dbReference type="Proteomes" id="UP001302676"/>
    </source>
</evidence>
<dbReference type="SUPFAM" id="SSF50923">
    <property type="entry name" value="Hemopexin-like domain"/>
    <property type="match status" value="1"/>
</dbReference>
<dbReference type="AlphaFoldDB" id="A0AAN6V4M0"/>
<feature type="repeat" description="Hemopexin" evidence="1">
    <location>
        <begin position="169"/>
        <end position="221"/>
    </location>
</feature>
<keyword evidence="3" id="KW-1185">Reference proteome</keyword>
<protein>
    <submittedName>
        <fullName evidence="2">Hemopexin-like domain-containing protein</fullName>
    </submittedName>
</protein>
<feature type="repeat" description="Hemopexin" evidence="1">
    <location>
        <begin position="55"/>
        <end position="107"/>
    </location>
</feature>
<gene>
    <name evidence="2" type="ORF">C8A04DRAFT_28329</name>
</gene>
<dbReference type="InterPro" id="IPR036375">
    <property type="entry name" value="Hemopexin-like_dom_sf"/>
</dbReference>
<proteinExistence type="predicted"/>
<feature type="repeat" description="Hemopexin" evidence="1">
    <location>
        <begin position="112"/>
        <end position="164"/>
    </location>
</feature>
<dbReference type="Proteomes" id="UP001302676">
    <property type="component" value="Unassembled WGS sequence"/>
</dbReference>
<comment type="caution">
    <text evidence="2">The sequence shown here is derived from an EMBL/GenBank/DDBJ whole genome shotgun (WGS) entry which is preliminary data.</text>
</comment>
<evidence type="ECO:0000256" key="1">
    <source>
        <dbReference type="PROSITE-ProRule" id="PRU01011"/>
    </source>
</evidence>
<dbReference type="GeneID" id="87817218"/>
<dbReference type="RefSeq" id="XP_062637356.1">
    <property type="nucleotide sequence ID" value="XM_062780605.1"/>
</dbReference>
<dbReference type="EMBL" id="MU853581">
    <property type="protein sequence ID" value="KAK4143985.1"/>
    <property type="molecule type" value="Genomic_DNA"/>
</dbReference>
<reference evidence="2" key="1">
    <citation type="journal article" date="2023" name="Mol. Phylogenet. Evol.">
        <title>Genome-scale phylogeny and comparative genomics of the fungal order Sordariales.</title>
        <authorList>
            <person name="Hensen N."/>
            <person name="Bonometti L."/>
            <person name="Westerberg I."/>
            <person name="Brannstrom I.O."/>
            <person name="Guillou S."/>
            <person name="Cros-Aarteil S."/>
            <person name="Calhoun S."/>
            <person name="Haridas S."/>
            <person name="Kuo A."/>
            <person name="Mondo S."/>
            <person name="Pangilinan J."/>
            <person name="Riley R."/>
            <person name="LaButti K."/>
            <person name="Andreopoulos B."/>
            <person name="Lipzen A."/>
            <person name="Chen C."/>
            <person name="Yan M."/>
            <person name="Daum C."/>
            <person name="Ng V."/>
            <person name="Clum A."/>
            <person name="Steindorff A."/>
            <person name="Ohm R.A."/>
            <person name="Martin F."/>
            <person name="Silar P."/>
            <person name="Natvig D.O."/>
            <person name="Lalanne C."/>
            <person name="Gautier V."/>
            <person name="Ament-Velasquez S.L."/>
            <person name="Kruys A."/>
            <person name="Hutchinson M.I."/>
            <person name="Powell A.J."/>
            <person name="Barry K."/>
            <person name="Miller A.N."/>
            <person name="Grigoriev I.V."/>
            <person name="Debuchy R."/>
            <person name="Gladieux P."/>
            <person name="Hiltunen Thoren M."/>
            <person name="Johannesson H."/>
        </authorList>
    </citation>
    <scope>NUCLEOTIDE SEQUENCE</scope>
    <source>
        <strain evidence="2">CBS 141.50</strain>
    </source>
</reference>
<dbReference type="SMART" id="SM00120">
    <property type="entry name" value="HX"/>
    <property type="match status" value="3"/>
</dbReference>
<dbReference type="InterPro" id="IPR018487">
    <property type="entry name" value="Hemopexin-like_repeat"/>
</dbReference>
<sequence length="226" mass="25392">MTTALPVEGQTNEVYFWHGNNYAKIRFTPSTNDDEIVFGPAKVTSHWKTFAQAGFTTVDAAVPVPGFPRQVYFFSGTRYVRVEYKAGTSEEKIVYGPYPITEQWPSLVKAGFDTVDAILPVPGEPNQAYFFSGNQYAKIKFEAGTKNDEVLYGPTKITSEWKTLNEAGFDKIDAAFPVPGKEGQAYFFSGSQYVKIEFVPSSGTEKILFGPKRTYEYWKTLASWGW</sequence>
<reference evidence="2" key="2">
    <citation type="submission" date="2023-05" db="EMBL/GenBank/DDBJ databases">
        <authorList>
            <consortium name="Lawrence Berkeley National Laboratory"/>
            <person name="Steindorff A."/>
            <person name="Hensen N."/>
            <person name="Bonometti L."/>
            <person name="Westerberg I."/>
            <person name="Brannstrom I.O."/>
            <person name="Guillou S."/>
            <person name="Cros-Aarteil S."/>
            <person name="Calhoun S."/>
            <person name="Haridas S."/>
            <person name="Kuo A."/>
            <person name="Mondo S."/>
            <person name="Pangilinan J."/>
            <person name="Riley R."/>
            <person name="Labutti K."/>
            <person name="Andreopoulos B."/>
            <person name="Lipzen A."/>
            <person name="Chen C."/>
            <person name="Yanf M."/>
            <person name="Daum C."/>
            <person name="Ng V."/>
            <person name="Clum A."/>
            <person name="Ohm R."/>
            <person name="Martin F."/>
            <person name="Silar P."/>
            <person name="Natvig D."/>
            <person name="Lalanne C."/>
            <person name="Gautier V."/>
            <person name="Ament-Velasquez S.L."/>
            <person name="Kruys A."/>
            <person name="Hutchinson M.I."/>
            <person name="Powell A.J."/>
            <person name="Barry K."/>
            <person name="Miller A.N."/>
            <person name="Grigoriev I.V."/>
            <person name="Debuchy R."/>
            <person name="Gladieux P."/>
            <person name="Thoren M.H."/>
            <person name="Johannesson H."/>
        </authorList>
    </citation>
    <scope>NUCLEOTIDE SEQUENCE</scope>
    <source>
        <strain evidence="2">CBS 141.50</strain>
    </source>
</reference>